<evidence type="ECO:0000256" key="3">
    <source>
        <dbReference type="PROSITE-ProRule" id="PRU00339"/>
    </source>
</evidence>
<dbReference type="InterPro" id="IPR013486">
    <property type="entry name" value="SpoIID/LytB"/>
</dbReference>
<evidence type="ECO:0000313" key="8">
    <source>
        <dbReference type="Proteomes" id="UP000190625"/>
    </source>
</evidence>
<feature type="repeat" description="TPR" evidence="3">
    <location>
        <begin position="216"/>
        <end position="249"/>
    </location>
</feature>
<feature type="repeat" description="TPR" evidence="3">
    <location>
        <begin position="111"/>
        <end position="144"/>
    </location>
</feature>
<organism evidence="7 8">
    <name type="scientific">Selenihalanaerobacter shriftii</name>
    <dbReference type="NCBI Taxonomy" id="142842"/>
    <lineage>
        <taxon>Bacteria</taxon>
        <taxon>Bacillati</taxon>
        <taxon>Bacillota</taxon>
        <taxon>Clostridia</taxon>
        <taxon>Halanaerobiales</taxon>
        <taxon>Halobacteroidaceae</taxon>
        <taxon>Selenihalanaerobacter</taxon>
    </lineage>
</organism>
<keyword evidence="4" id="KW-0812">Transmembrane</keyword>
<dbReference type="Gene3D" id="1.25.40.10">
    <property type="entry name" value="Tetratricopeptide repeat domain"/>
    <property type="match status" value="2"/>
</dbReference>
<keyword evidence="4" id="KW-1133">Transmembrane helix</keyword>
<dbReference type="Pfam" id="PF08486">
    <property type="entry name" value="SpoIID"/>
    <property type="match status" value="1"/>
</dbReference>
<evidence type="ECO:0000259" key="5">
    <source>
        <dbReference type="Pfam" id="PF08486"/>
    </source>
</evidence>
<evidence type="ECO:0000256" key="1">
    <source>
        <dbReference type="ARBA" id="ARBA00022737"/>
    </source>
</evidence>
<dbReference type="STRING" id="142842.SAMN02745118_02573"/>
<evidence type="ECO:0000313" key="7">
    <source>
        <dbReference type="EMBL" id="SKA03333.1"/>
    </source>
</evidence>
<name>A0A1T4QHR4_9FIRM</name>
<evidence type="ECO:0000256" key="4">
    <source>
        <dbReference type="SAM" id="Phobius"/>
    </source>
</evidence>
<dbReference type="SMART" id="SM00028">
    <property type="entry name" value="TPR"/>
    <property type="match status" value="6"/>
</dbReference>
<keyword evidence="8" id="KW-1185">Reference proteome</keyword>
<dbReference type="RefSeq" id="WP_078810984.1">
    <property type="nucleotide sequence ID" value="NZ_FUWM01000028.1"/>
</dbReference>
<dbReference type="PROSITE" id="PS50005">
    <property type="entry name" value="TPR"/>
    <property type="match status" value="4"/>
</dbReference>
<dbReference type="SUPFAM" id="SSF48452">
    <property type="entry name" value="TPR-like"/>
    <property type="match status" value="1"/>
</dbReference>
<dbReference type="InterPro" id="IPR019734">
    <property type="entry name" value="TPR_rpt"/>
</dbReference>
<gene>
    <name evidence="7" type="ORF">SAMN02745118_02573</name>
</gene>
<dbReference type="InterPro" id="IPR013693">
    <property type="entry name" value="SpoIID/LytB_N"/>
</dbReference>
<keyword evidence="4" id="KW-0472">Membrane</keyword>
<keyword evidence="1" id="KW-0677">Repeat</keyword>
<evidence type="ECO:0000256" key="2">
    <source>
        <dbReference type="ARBA" id="ARBA00022803"/>
    </source>
</evidence>
<dbReference type="OrthoDB" id="9794671at2"/>
<dbReference type="InterPro" id="IPR051685">
    <property type="entry name" value="Ycf3/AcsC/BcsC/TPR_MFPF"/>
</dbReference>
<dbReference type="PANTHER" id="PTHR44943">
    <property type="entry name" value="CELLULOSE SYNTHASE OPERON PROTEIN C"/>
    <property type="match status" value="1"/>
</dbReference>
<feature type="transmembrane region" description="Helical" evidence="4">
    <location>
        <begin position="12"/>
        <end position="30"/>
    </location>
</feature>
<keyword evidence="2 3" id="KW-0802">TPR repeat</keyword>
<dbReference type="AlphaFoldDB" id="A0A1T4QHR4"/>
<proteinExistence type="predicted"/>
<dbReference type="EMBL" id="FUWM01000028">
    <property type="protein sequence ID" value="SKA03333.1"/>
    <property type="molecule type" value="Genomic_DNA"/>
</dbReference>
<dbReference type="Pfam" id="PF25063">
    <property type="entry name" value="ARM_TT21_C"/>
    <property type="match status" value="1"/>
</dbReference>
<reference evidence="8" key="1">
    <citation type="submission" date="2017-02" db="EMBL/GenBank/DDBJ databases">
        <authorList>
            <person name="Varghese N."/>
            <person name="Submissions S."/>
        </authorList>
    </citation>
    <scope>NUCLEOTIDE SEQUENCE [LARGE SCALE GENOMIC DNA]</scope>
    <source>
        <strain evidence="8">ATCC BAA-73</strain>
    </source>
</reference>
<feature type="repeat" description="TPR" evidence="3">
    <location>
        <begin position="148"/>
        <end position="181"/>
    </location>
</feature>
<dbReference type="NCBIfam" id="TIGR02669">
    <property type="entry name" value="SpoIID_LytB"/>
    <property type="match status" value="1"/>
</dbReference>
<dbReference type="GO" id="GO:0030435">
    <property type="term" value="P:sporulation resulting in formation of a cellular spore"/>
    <property type="evidence" value="ECO:0007669"/>
    <property type="project" value="InterPro"/>
</dbReference>
<protein>
    <submittedName>
        <fullName evidence="7">SpoIID/LytB domain protein</fullName>
    </submittedName>
</protein>
<feature type="domain" description="Tetratricopeptide repeat protein 21A/21B C-terminal ARM" evidence="6">
    <location>
        <begin position="79"/>
        <end position="249"/>
    </location>
</feature>
<dbReference type="InterPro" id="IPR056834">
    <property type="entry name" value="ARM_TT21_C"/>
</dbReference>
<feature type="repeat" description="TPR" evidence="3">
    <location>
        <begin position="77"/>
        <end position="110"/>
    </location>
</feature>
<evidence type="ECO:0000259" key="6">
    <source>
        <dbReference type="Pfam" id="PF25063"/>
    </source>
</evidence>
<dbReference type="Proteomes" id="UP000190625">
    <property type="component" value="Unassembled WGS sequence"/>
</dbReference>
<dbReference type="InterPro" id="IPR011990">
    <property type="entry name" value="TPR-like_helical_dom_sf"/>
</dbReference>
<accession>A0A1T4QHR4</accession>
<dbReference type="PANTHER" id="PTHR44943:SF8">
    <property type="entry name" value="TPR REPEAT-CONTAINING PROTEIN MJ0263"/>
    <property type="match status" value="1"/>
</dbReference>
<feature type="domain" description="Sporulation stage II protein D amidase enhancer LytB N-terminal" evidence="5">
    <location>
        <begin position="415"/>
        <end position="504"/>
    </location>
</feature>
<dbReference type="PROSITE" id="PS50293">
    <property type="entry name" value="TPR_REGION"/>
    <property type="match status" value="1"/>
</dbReference>
<sequence length="716" mass="82253">MPKIERNINPLLIVGVIFLIVFSGTFIFKFKNQEIESNSEYNLNKLEKEAKEKYYQGEYQASIKLYQKIIDEHSKELKVHKDLAVVYETTGNYQAAINHYQEVISINSKEYSVYYNLGELYYNLNRYQKALPNFKKATKYLEDKEILKSTYLYLAKIYEQQMKYELALDAVNKALEIDSNSALAYYYLGQIRDVLGKREAAIIAYKQVIKKDGSFENVHFNLAEDYFKLKKYQIALRKYKKVLAQYPSNSLAQKRLESIKQLKPELFRPPKKEEEDKPEEEESVLDKEVNFAEIKSVPGKEDLKKVKIGLATNRNYLAFRADSKFIIKAKDKNKVLFTGAAKEPWQLEMTKKGKIKLLDKDGDLEKEFEESIMIETTDDVAPILLHDIKYGQGYYWAGKEDRQYRGKIEIKPGESSFTVINHVNMAGYLYSVVPSEMWASWPVEALQVQAVAARSYTLFHLGKHGNEGYDLCSTVHCASYKGITREYPKSTKAVNETIGEVLTYNGKPINAVYSANSGGHTESSADVWGGKVPYLQGVTTTLTSTKESKEKTEKLSEFKETFPLSPYELQSWLRKYPESYSAKRSYGRSNRYRWQRIIDAKEIASKLDIGKIKKIVPVSRAEGGTVKALRIVGTEGEEVIERGLRSFFNGLRSSRFFIITRYGNDGLPEQFLFYGGGWGHNVGMDQVATAHMAKAGYSYDQILLHFYTDVKLTKEY</sequence>